<dbReference type="AlphaFoldDB" id="A0A921K732"/>
<gene>
    <name evidence="5" type="ORF">K8V32_05770</name>
</gene>
<evidence type="ECO:0000256" key="2">
    <source>
        <dbReference type="ARBA" id="ARBA00023125"/>
    </source>
</evidence>
<evidence type="ECO:0000256" key="3">
    <source>
        <dbReference type="ARBA" id="ARBA00023163"/>
    </source>
</evidence>
<dbReference type="Proteomes" id="UP000703315">
    <property type="component" value="Unassembled WGS sequence"/>
</dbReference>
<dbReference type="InterPro" id="IPR036388">
    <property type="entry name" value="WH-like_DNA-bd_sf"/>
</dbReference>
<reference evidence="5" key="2">
    <citation type="submission" date="2021-09" db="EMBL/GenBank/DDBJ databases">
        <authorList>
            <person name="Gilroy R."/>
        </authorList>
    </citation>
    <scope>NUCLEOTIDE SEQUENCE</scope>
    <source>
        <strain evidence="5">ChiHjej13B12-14962</strain>
    </source>
</reference>
<dbReference type="Pfam" id="PF00392">
    <property type="entry name" value="GntR"/>
    <property type="match status" value="1"/>
</dbReference>
<accession>A0A921K732</accession>
<organism evidence="5 6">
    <name type="scientific">Enteractinococcus helveticum</name>
    <dbReference type="NCBI Taxonomy" id="1837282"/>
    <lineage>
        <taxon>Bacteria</taxon>
        <taxon>Bacillati</taxon>
        <taxon>Actinomycetota</taxon>
        <taxon>Actinomycetes</taxon>
        <taxon>Micrococcales</taxon>
        <taxon>Micrococcaceae</taxon>
    </lineage>
</organism>
<sequence>MFIKTDPRDSRPVYIQIAEQIVAQIDSGDIGDGERLPSAVELAKSLDLNRNTVLQAYRHVRELGYLDLRRGRGAIACAPGSETDVLQSALNLVIRLAKDRGISLSSITNLLARGGLT</sequence>
<dbReference type="EMBL" id="DYXC01000070">
    <property type="protein sequence ID" value="HJF14300.1"/>
    <property type="molecule type" value="Genomic_DNA"/>
</dbReference>
<dbReference type="InterPro" id="IPR000524">
    <property type="entry name" value="Tscrpt_reg_HTH_GntR"/>
</dbReference>
<protein>
    <submittedName>
        <fullName evidence="5">GntR family transcriptional regulator</fullName>
    </submittedName>
</protein>
<reference evidence="5" key="1">
    <citation type="journal article" date="2021" name="PeerJ">
        <title>Extensive microbial diversity within the chicken gut microbiome revealed by metagenomics and culture.</title>
        <authorList>
            <person name="Gilroy R."/>
            <person name="Ravi A."/>
            <person name="Getino M."/>
            <person name="Pursley I."/>
            <person name="Horton D.L."/>
            <person name="Alikhan N.F."/>
            <person name="Baker D."/>
            <person name="Gharbi K."/>
            <person name="Hall N."/>
            <person name="Watson M."/>
            <person name="Adriaenssens E.M."/>
            <person name="Foster-Nyarko E."/>
            <person name="Jarju S."/>
            <person name="Secka A."/>
            <person name="Antonio M."/>
            <person name="Oren A."/>
            <person name="Chaudhuri R.R."/>
            <person name="La Ragione R."/>
            <person name="Hildebrand F."/>
            <person name="Pallen M.J."/>
        </authorList>
    </citation>
    <scope>NUCLEOTIDE SEQUENCE</scope>
    <source>
        <strain evidence="5">ChiHjej13B12-14962</strain>
    </source>
</reference>
<dbReference type="RefSeq" id="WP_303904264.1">
    <property type="nucleotide sequence ID" value="NZ_DYXC01000070.1"/>
</dbReference>
<name>A0A921K732_9MICC</name>
<dbReference type="PANTHER" id="PTHR38445:SF7">
    <property type="entry name" value="GNTR-FAMILY TRANSCRIPTIONAL REGULATOR"/>
    <property type="match status" value="1"/>
</dbReference>
<dbReference type="PROSITE" id="PS50949">
    <property type="entry name" value="HTH_GNTR"/>
    <property type="match status" value="1"/>
</dbReference>
<dbReference type="GO" id="GO:0003700">
    <property type="term" value="F:DNA-binding transcription factor activity"/>
    <property type="evidence" value="ECO:0007669"/>
    <property type="project" value="InterPro"/>
</dbReference>
<dbReference type="CDD" id="cd07377">
    <property type="entry name" value="WHTH_GntR"/>
    <property type="match status" value="1"/>
</dbReference>
<keyword evidence="2" id="KW-0238">DNA-binding</keyword>
<feature type="domain" description="HTH gntR-type" evidence="4">
    <location>
        <begin position="11"/>
        <end position="79"/>
    </location>
</feature>
<evidence type="ECO:0000259" key="4">
    <source>
        <dbReference type="PROSITE" id="PS50949"/>
    </source>
</evidence>
<keyword evidence="1" id="KW-0805">Transcription regulation</keyword>
<dbReference type="InterPro" id="IPR036390">
    <property type="entry name" value="WH_DNA-bd_sf"/>
</dbReference>
<dbReference type="SUPFAM" id="SSF46785">
    <property type="entry name" value="Winged helix' DNA-binding domain"/>
    <property type="match status" value="1"/>
</dbReference>
<keyword evidence="3" id="KW-0804">Transcription</keyword>
<dbReference type="SMART" id="SM00345">
    <property type="entry name" value="HTH_GNTR"/>
    <property type="match status" value="1"/>
</dbReference>
<dbReference type="PANTHER" id="PTHR38445">
    <property type="entry name" value="HTH-TYPE TRANSCRIPTIONAL REPRESSOR YTRA"/>
    <property type="match status" value="1"/>
</dbReference>
<evidence type="ECO:0000256" key="1">
    <source>
        <dbReference type="ARBA" id="ARBA00023015"/>
    </source>
</evidence>
<dbReference type="GO" id="GO:0003677">
    <property type="term" value="F:DNA binding"/>
    <property type="evidence" value="ECO:0007669"/>
    <property type="project" value="UniProtKB-KW"/>
</dbReference>
<proteinExistence type="predicted"/>
<evidence type="ECO:0000313" key="6">
    <source>
        <dbReference type="Proteomes" id="UP000703315"/>
    </source>
</evidence>
<dbReference type="Gene3D" id="1.10.10.10">
    <property type="entry name" value="Winged helix-like DNA-binding domain superfamily/Winged helix DNA-binding domain"/>
    <property type="match status" value="1"/>
</dbReference>
<comment type="caution">
    <text evidence="5">The sequence shown here is derived from an EMBL/GenBank/DDBJ whole genome shotgun (WGS) entry which is preliminary data.</text>
</comment>
<evidence type="ECO:0000313" key="5">
    <source>
        <dbReference type="EMBL" id="HJF14300.1"/>
    </source>
</evidence>